<feature type="region of interest" description="Disordered" evidence="1">
    <location>
        <begin position="26"/>
        <end position="55"/>
    </location>
</feature>
<comment type="caution">
    <text evidence="2">The sequence shown here is derived from an EMBL/GenBank/DDBJ whole genome shotgun (WGS) entry which is preliminary data.</text>
</comment>
<dbReference type="Proteomes" id="UP000288216">
    <property type="component" value="Unassembled WGS sequence"/>
</dbReference>
<dbReference type="GO" id="GO:0016477">
    <property type="term" value="P:cell migration"/>
    <property type="evidence" value="ECO:0007669"/>
    <property type="project" value="TreeGrafter"/>
</dbReference>
<protein>
    <submittedName>
        <fullName evidence="2">Uncharacterized protein</fullName>
    </submittedName>
</protein>
<dbReference type="EMBL" id="BFAA01022876">
    <property type="protein sequence ID" value="GCB81538.1"/>
    <property type="molecule type" value="Genomic_DNA"/>
</dbReference>
<dbReference type="OMA" id="FIHSISH"/>
<dbReference type="GO" id="GO:0031209">
    <property type="term" value="C:SCAR complex"/>
    <property type="evidence" value="ECO:0007669"/>
    <property type="project" value="TreeGrafter"/>
</dbReference>
<keyword evidence="3" id="KW-1185">Reference proteome</keyword>
<dbReference type="STRING" id="75743.A0A401Q833"/>
<name>A0A401Q833_SCYTO</name>
<dbReference type="OrthoDB" id="548214at2759"/>
<reference evidence="2 3" key="1">
    <citation type="journal article" date="2018" name="Nat. Ecol. Evol.">
        <title>Shark genomes provide insights into elasmobranch evolution and the origin of vertebrates.</title>
        <authorList>
            <person name="Hara Y"/>
            <person name="Yamaguchi K"/>
            <person name="Onimaru K"/>
            <person name="Kadota M"/>
            <person name="Koyanagi M"/>
            <person name="Keeley SD"/>
            <person name="Tatsumi K"/>
            <person name="Tanaka K"/>
            <person name="Motone F"/>
            <person name="Kageyama Y"/>
            <person name="Nozu R"/>
            <person name="Adachi N"/>
            <person name="Nishimura O"/>
            <person name="Nakagawa R"/>
            <person name="Tanegashima C"/>
            <person name="Kiyatake I"/>
            <person name="Matsumoto R"/>
            <person name="Murakumo K"/>
            <person name="Nishida K"/>
            <person name="Terakita A"/>
            <person name="Kuratani S"/>
            <person name="Sato K"/>
            <person name="Hyodo S Kuraku.S."/>
        </authorList>
    </citation>
    <scope>NUCLEOTIDE SEQUENCE [LARGE SCALE GENOMIC DNA]</scope>
</reference>
<dbReference type="Pfam" id="PF09735">
    <property type="entry name" value="Nckap1"/>
    <property type="match status" value="1"/>
</dbReference>
<evidence type="ECO:0000313" key="3">
    <source>
        <dbReference type="Proteomes" id="UP000288216"/>
    </source>
</evidence>
<evidence type="ECO:0000256" key="1">
    <source>
        <dbReference type="SAM" id="MobiDB-lite"/>
    </source>
</evidence>
<organism evidence="2 3">
    <name type="scientific">Scyliorhinus torazame</name>
    <name type="common">Cloudy catshark</name>
    <name type="synonym">Catulus torazame</name>
    <dbReference type="NCBI Taxonomy" id="75743"/>
    <lineage>
        <taxon>Eukaryota</taxon>
        <taxon>Metazoa</taxon>
        <taxon>Chordata</taxon>
        <taxon>Craniata</taxon>
        <taxon>Vertebrata</taxon>
        <taxon>Chondrichthyes</taxon>
        <taxon>Elasmobranchii</taxon>
        <taxon>Galeomorphii</taxon>
        <taxon>Galeoidea</taxon>
        <taxon>Carcharhiniformes</taxon>
        <taxon>Scyliorhinidae</taxon>
        <taxon>Scyliorhinus</taxon>
    </lineage>
</organism>
<dbReference type="GO" id="GO:0030031">
    <property type="term" value="P:cell projection assembly"/>
    <property type="evidence" value="ECO:0007669"/>
    <property type="project" value="TreeGrafter"/>
</dbReference>
<feature type="non-terminal residue" evidence="2">
    <location>
        <position position="221"/>
    </location>
</feature>
<dbReference type="AlphaFoldDB" id="A0A401Q833"/>
<gene>
    <name evidence="2" type="ORF">scyTo_0022528</name>
</gene>
<accession>A0A401Q833</accession>
<feature type="compositionally biased region" description="Basic residues" evidence="1">
    <location>
        <begin position="28"/>
        <end position="37"/>
    </location>
</feature>
<proteinExistence type="predicted"/>
<dbReference type="PANTHER" id="PTHR12093">
    <property type="entry name" value="NCK-ASSOCIATED PROTEIN 1"/>
    <property type="match status" value="1"/>
</dbReference>
<dbReference type="PANTHER" id="PTHR12093:SF9">
    <property type="entry name" value="NCK-ASSOCIATED PROTEIN 1-LIKE"/>
    <property type="match status" value="1"/>
</dbReference>
<feature type="compositionally biased region" description="Basic and acidic residues" evidence="1">
    <location>
        <begin position="38"/>
        <end position="55"/>
    </location>
</feature>
<dbReference type="InterPro" id="IPR019137">
    <property type="entry name" value="Nck-associated_protein-1"/>
</dbReference>
<dbReference type="GO" id="GO:0048812">
    <property type="term" value="P:neuron projection morphogenesis"/>
    <property type="evidence" value="ECO:0007669"/>
    <property type="project" value="TreeGrafter"/>
</dbReference>
<dbReference type="GO" id="GO:0030866">
    <property type="term" value="P:cortical actin cytoskeleton organization"/>
    <property type="evidence" value="ECO:0007669"/>
    <property type="project" value="TreeGrafter"/>
</dbReference>
<sequence length="221" mass="25222">MIELCYEQRKLSEKLLPKYAAQTISKAVNKKRKKPVSKKAEPSREKPGAESQRKDRIIDTNMDKYHLTLTEYCMTINHVRELVIFDHIILPSEYLTNQLEARLTRAIMRLTGYNQATQEIAKPSEVLSGVKAFIGFIHSISHYVNIDVTRICKDVLLQQSQAMDANGEVTLTTAYTNWYLESLLRQTSAGIIIHSPAVRAFVTMPVENIQLFNAEEYSDVS</sequence>
<evidence type="ECO:0000313" key="2">
    <source>
        <dbReference type="EMBL" id="GCB81538.1"/>
    </source>
</evidence>